<reference evidence="2" key="1">
    <citation type="submission" date="2023-03" db="EMBL/GenBank/DDBJ databases">
        <title>Massive genome expansion in bonnet fungi (Mycena s.s.) driven by repeated elements and novel gene families across ecological guilds.</title>
        <authorList>
            <consortium name="Lawrence Berkeley National Laboratory"/>
            <person name="Harder C.B."/>
            <person name="Miyauchi S."/>
            <person name="Viragh M."/>
            <person name="Kuo A."/>
            <person name="Thoen E."/>
            <person name="Andreopoulos B."/>
            <person name="Lu D."/>
            <person name="Skrede I."/>
            <person name="Drula E."/>
            <person name="Henrissat B."/>
            <person name="Morin E."/>
            <person name="Kohler A."/>
            <person name="Barry K."/>
            <person name="LaButti K."/>
            <person name="Morin E."/>
            <person name="Salamov A."/>
            <person name="Lipzen A."/>
            <person name="Mereny Z."/>
            <person name="Hegedus B."/>
            <person name="Baldrian P."/>
            <person name="Stursova M."/>
            <person name="Weitz H."/>
            <person name="Taylor A."/>
            <person name="Grigoriev I.V."/>
            <person name="Nagy L.G."/>
            <person name="Martin F."/>
            <person name="Kauserud H."/>
        </authorList>
    </citation>
    <scope>NUCLEOTIDE SEQUENCE</scope>
    <source>
        <strain evidence="2">CBHHK200</strain>
    </source>
</reference>
<comment type="caution">
    <text evidence="2">The sequence shown here is derived from an EMBL/GenBank/DDBJ whole genome shotgun (WGS) entry which is preliminary data.</text>
</comment>
<protein>
    <submittedName>
        <fullName evidence="2">Uncharacterized protein</fullName>
    </submittedName>
</protein>
<feature type="compositionally biased region" description="Low complexity" evidence="1">
    <location>
        <begin position="1"/>
        <end position="20"/>
    </location>
</feature>
<feature type="region of interest" description="Disordered" evidence="1">
    <location>
        <begin position="1"/>
        <end position="54"/>
    </location>
</feature>
<proteinExistence type="predicted"/>
<evidence type="ECO:0000256" key="1">
    <source>
        <dbReference type="SAM" id="MobiDB-lite"/>
    </source>
</evidence>
<organism evidence="2 3">
    <name type="scientific">Mycena alexandri</name>
    <dbReference type="NCBI Taxonomy" id="1745969"/>
    <lineage>
        <taxon>Eukaryota</taxon>
        <taxon>Fungi</taxon>
        <taxon>Dikarya</taxon>
        <taxon>Basidiomycota</taxon>
        <taxon>Agaricomycotina</taxon>
        <taxon>Agaricomycetes</taxon>
        <taxon>Agaricomycetidae</taxon>
        <taxon>Agaricales</taxon>
        <taxon>Marasmiineae</taxon>
        <taxon>Mycenaceae</taxon>
        <taxon>Mycena</taxon>
    </lineage>
</organism>
<dbReference type="EMBL" id="JARJCM010000108">
    <property type="protein sequence ID" value="KAJ7028786.1"/>
    <property type="molecule type" value="Genomic_DNA"/>
</dbReference>
<evidence type="ECO:0000313" key="2">
    <source>
        <dbReference type="EMBL" id="KAJ7028786.1"/>
    </source>
</evidence>
<dbReference type="Proteomes" id="UP001218188">
    <property type="component" value="Unassembled WGS sequence"/>
</dbReference>
<gene>
    <name evidence="2" type="ORF">C8F04DRAFT_1265538</name>
</gene>
<sequence length="113" mass="12593">MASTSVSSASSMSASSVSSVRTPQKGRKTPKVSRAESSPMSGHDTDYFYASDSDTDGADERLEHRFWALRGLETIFSDEDEAFDALRQNSRRLKYMQLLSSTSVKKLRRFALS</sequence>
<evidence type="ECO:0000313" key="3">
    <source>
        <dbReference type="Proteomes" id="UP001218188"/>
    </source>
</evidence>
<name>A0AAD6SIQ9_9AGAR</name>
<accession>A0AAD6SIQ9</accession>
<dbReference type="AlphaFoldDB" id="A0AAD6SIQ9"/>
<keyword evidence="3" id="KW-1185">Reference proteome</keyword>